<evidence type="ECO:0000313" key="6">
    <source>
        <dbReference type="EMBL" id="OYO08786.1"/>
    </source>
</evidence>
<dbReference type="PANTHER" id="PTHR43392:SF2">
    <property type="entry name" value="AAA-TYPE ATPASE FAMILY PROTEIN _ ANKYRIN REPEAT FAMILY PROTEIN"/>
    <property type="match status" value="1"/>
</dbReference>
<evidence type="ECO:0000256" key="1">
    <source>
        <dbReference type="ARBA" id="ARBA00010378"/>
    </source>
</evidence>
<dbReference type="GO" id="GO:0016887">
    <property type="term" value="F:ATP hydrolysis activity"/>
    <property type="evidence" value="ECO:0007669"/>
    <property type="project" value="InterPro"/>
</dbReference>
<dbReference type="SMART" id="SM00382">
    <property type="entry name" value="AAA"/>
    <property type="match status" value="1"/>
</dbReference>
<dbReference type="OrthoDB" id="9806903at2"/>
<dbReference type="RefSeq" id="WP_094407005.1">
    <property type="nucleotide sequence ID" value="NZ_NMVO01000018.1"/>
</dbReference>
<dbReference type="InterPro" id="IPR041627">
    <property type="entry name" value="AAA_lid_6"/>
</dbReference>
<evidence type="ECO:0000313" key="7">
    <source>
        <dbReference type="Proteomes" id="UP000215896"/>
    </source>
</evidence>
<dbReference type="PANTHER" id="PTHR43392">
    <property type="entry name" value="AAA-TYPE ATPASE FAMILY PROTEIN / ANKYRIN REPEAT FAMILY PROTEIN"/>
    <property type="match status" value="1"/>
</dbReference>
<dbReference type="InterPro" id="IPR050773">
    <property type="entry name" value="CbxX/CfxQ_RuBisCO_ESX"/>
</dbReference>
<sequence>MSELELPDHLKVLFTDDLYVDILGDHDPWVLPPGWLDDARERVATMARELHPQLVSRSSELLGPGAVPLSIVTLFNLQVHVGGAYSTWTGPLRLLRYELVTDWAIADKRPGPGPSMNYLSTSYQSWPVASLPWIDGTPGPEECRQAAEITHAVLDLYAEIPQLGERMRIAKGFLDRALADEQIFVPEGRGIWFANTLLGPEDHHALPDFLHPQVTADIWQRFVQVHEHLHAEVDGGPETGEVLATLAKAHGRAELSPAFLRAAGVGVVTEADDRLTRLADHDHSTWSGRLRRWLVRAMVNGQVDACRAWVGAYSALDAASGADNALVFAKASVTDGFLQDFRSVFDSAAARRTREPAWQRRANERRAAPVAARAVDEGAAAPAPLTVEPVSDLDPRTELDNLVGLATVKDRVNRLVAEIQADRIRIQAGMQVPARSRHMVFIGDPGTAKTTVARILARLYAELGVLERGHLVEAARSDLVGEYIGQTAPKVEAVFEQARGGVLFIDEAYSLIPKDSPRDFGHEAVATLLKLMEDHRDEVVVIVAGYPVELRHFLQANSGLASRFPVTIEFPGYGDDELMEIFGRLLRANSFVAGPGLLEAIRAGLPSPRPQGFGNGRHVRNLFEEAISLQGVRLVGLGQPTPEQVRTLLPEDLPSAPGRQSDPGPIGNYL</sequence>
<dbReference type="FunFam" id="3.40.50.300:FF:000216">
    <property type="entry name" value="Type VII secretion ATPase EccA"/>
    <property type="match status" value="1"/>
</dbReference>
<evidence type="ECO:0000256" key="3">
    <source>
        <dbReference type="ARBA" id="ARBA00022840"/>
    </source>
</evidence>
<dbReference type="SUPFAM" id="SSF52540">
    <property type="entry name" value="P-loop containing nucleoside triphosphate hydrolases"/>
    <property type="match status" value="1"/>
</dbReference>
<dbReference type="InterPro" id="IPR000641">
    <property type="entry name" value="CbxX/CfxQ"/>
</dbReference>
<comment type="caution">
    <text evidence="6">The sequence shown here is derived from an EMBL/GenBank/DDBJ whole genome shotgun (WGS) entry which is preliminary data.</text>
</comment>
<dbReference type="Gene3D" id="1.10.8.60">
    <property type="match status" value="1"/>
</dbReference>
<dbReference type="GO" id="GO:0005524">
    <property type="term" value="F:ATP binding"/>
    <property type="evidence" value="ECO:0007669"/>
    <property type="project" value="UniProtKB-KW"/>
</dbReference>
<dbReference type="PRINTS" id="PR00819">
    <property type="entry name" value="CBXCFQXSUPER"/>
</dbReference>
<evidence type="ECO:0000256" key="4">
    <source>
        <dbReference type="SAM" id="MobiDB-lite"/>
    </source>
</evidence>
<gene>
    <name evidence="6" type="ORF">CGZ94_19995</name>
</gene>
<dbReference type="Pfam" id="PF00004">
    <property type="entry name" value="AAA"/>
    <property type="match status" value="1"/>
</dbReference>
<keyword evidence="7" id="KW-1185">Reference proteome</keyword>
<keyword evidence="3" id="KW-0067">ATP-binding</keyword>
<accession>A0A255G340</accession>
<protein>
    <submittedName>
        <fullName evidence="6">AAA family ATPase</fullName>
    </submittedName>
</protein>
<name>A0A255G340_9ACTN</name>
<proteinExistence type="inferred from homology"/>
<dbReference type="Proteomes" id="UP000215896">
    <property type="component" value="Unassembled WGS sequence"/>
</dbReference>
<keyword evidence="2" id="KW-0547">Nucleotide-binding</keyword>
<dbReference type="Pfam" id="PF17866">
    <property type="entry name" value="AAA_lid_6"/>
    <property type="match status" value="1"/>
</dbReference>
<dbReference type="InterPro" id="IPR003593">
    <property type="entry name" value="AAA+_ATPase"/>
</dbReference>
<comment type="similarity">
    <text evidence="1">Belongs to the CbxX/CfxQ family.</text>
</comment>
<evidence type="ECO:0000256" key="2">
    <source>
        <dbReference type="ARBA" id="ARBA00022741"/>
    </source>
</evidence>
<dbReference type="EMBL" id="NMVO01000018">
    <property type="protein sequence ID" value="OYO08786.1"/>
    <property type="molecule type" value="Genomic_DNA"/>
</dbReference>
<dbReference type="InterPro" id="IPR003959">
    <property type="entry name" value="ATPase_AAA_core"/>
</dbReference>
<dbReference type="InterPro" id="IPR027417">
    <property type="entry name" value="P-loop_NTPase"/>
</dbReference>
<dbReference type="AlphaFoldDB" id="A0A255G340"/>
<feature type="domain" description="AAA+ ATPase" evidence="5">
    <location>
        <begin position="435"/>
        <end position="574"/>
    </location>
</feature>
<feature type="region of interest" description="Disordered" evidence="4">
    <location>
        <begin position="649"/>
        <end position="670"/>
    </location>
</feature>
<evidence type="ECO:0000259" key="5">
    <source>
        <dbReference type="SMART" id="SM00382"/>
    </source>
</evidence>
<organism evidence="6 7">
    <name type="scientific">Enemella evansiae</name>
    <dbReference type="NCBI Taxonomy" id="2016499"/>
    <lineage>
        <taxon>Bacteria</taxon>
        <taxon>Bacillati</taxon>
        <taxon>Actinomycetota</taxon>
        <taxon>Actinomycetes</taxon>
        <taxon>Propionibacteriales</taxon>
        <taxon>Propionibacteriaceae</taxon>
        <taxon>Enemella</taxon>
    </lineage>
</organism>
<reference evidence="6 7" key="1">
    <citation type="submission" date="2017-07" db="EMBL/GenBank/DDBJ databases">
        <title>Draft whole genome sequences of clinical Proprionibacteriaceae strains.</title>
        <authorList>
            <person name="Bernier A.-M."/>
            <person name="Bernard K."/>
            <person name="Domingo M.-C."/>
        </authorList>
    </citation>
    <scope>NUCLEOTIDE SEQUENCE [LARGE SCALE GENOMIC DNA]</scope>
    <source>
        <strain evidence="6 7">NML 030167</strain>
    </source>
</reference>
<dbReference type="Gene3D" id="3.40.50.300">
    <property type="entry name" value="P-loop containing nucleotide triphosphate hydrolases"/>
    <property type="match status" value="1"/>
</dbReference>